<dbReference type="EMBL" id="PGCJ01000204">
    <property type="protein sequence ID" value="PLW38673.1"/>
    <property type="molecule type" value="Genomic_DNA"/>
</dbReference>
<sequence>MTMPTTNESITRLVVQHGKSMIEDLLSNSKNALNIASPNLQMMSLALLSCPIDTHYGRARYATLNSRALSSAILIKTGNSVETPPSSSPALASLLLHRRLLSQLSTSRMVIVTHSNTQLLGFALAGVTRRFLIWPAFMIWPSNLVSPAELIVHPYVLSQRPSLETLDRHQSTPSGFPVALSTTPPTPNLFDHLLHRSEFTGTNITIGFISSTPDSPPHLPPAWPYSQTLDVCQAVPQEYCFNTSAGLSPVDNAASYTLLINLLTPQSTSSYSTPSYSTPSSLGLSASRTRRHLASHQLINRCSIPEVPSRRHLVATVCCIKPTGWHQTGPSAHRQQITRDLLRTSPVESVQGLTLGPGNAGFSKNSKLLPGSFALPITISSFQAALKEVVSLLVVTIVKANLAHILPVPWAHCHTDHCHDLRCYRKH</sequence>
<dbReference type="STRING" id="200324.A0A2N5ULM9"/>
<dbReference type="Proteomes" id="UP000235388">
    <property type="component" value="Unassembled WGS sequence"/>
</dbReference>
<dbReference type="OrthoDB" id="3264173at2759"/>
<gene>
    <name evidence="1" type="ORF">PCANC_16030</name>
</gene>
<organism evidence="1 2">
    <name type="scientific">Puccinia coronata f. sp. avenae</name>
    <dbReference type="NCBI Taxonomy" id="200324"/>
    <lineage>
        <taxon>Eukaryota</taxon>
        <taxon>Fungi</taxon>
        <taxon>Dikarya</taxon>
        <taxon>Basidiomycota</taxon>
        <taxon>Pucciniomycotina</taxon>
        <taxon>Pucciniomycetes</taxon>
        <taxon>Pucciniales</taxon>
        <taxon>Pucciniaceae</taxon>
        <taxon>Puccinia</taxon>
    </lineage>
</organism>
<dbReference type="GO" id="GO:0035673">
    <property type="term" value="F:oligopeptide transmembrane transporter activity"/>
    <property type="evidence" value="ECO:0007669"/>
    <property type="project" value="InterPro"/>
</dbReference>
<accession>A0A2N5ULM9</accession>
<proteinExistence type="predicted"/>
<name>A0A2N5ULM9_9BASI</name>
<dbReference type="GO" id="GO:0016020">
    <property type="term" value="C:membrane"/>
    <property type="evidence" value="ECO:0007669"/>
    <property type="project" value="UniProtKB-SubCell"/>
</dbReference>
<evidence type="ECO:0000313" key="2">
    <source>
        <dbReference type="Proteomes" id="UP000235388"/>
    </source>
</evidence>
<keyword evidence="2" id="KW-1185">Reference proteome</keyword>
<comment type="caution">
    <text evidence="1">The sequence shown here is derived from an EMBL/GenBank/DDBJ whole genome shotgun (WGS) entry which is preliminary data.</text>
</comment>
<protein>
    <submittedName>
        <fullName evidence="1">Uncharacterized protein</fullName>
    </submittedName>
</protein>
<reference evidence="1 2" key="1">
    <citation type="submission" date="2017-11" db="EMBL/GenBank/DDBJ databases">
        <title>De novo assembly and phasing of dikaryotic genomes from two isolates of Puccinia coronata f. sp. avenae, the causal agent of oat crown rust.</title>
        <authorList>
            <person name="Miller M.E."/>
            <person name="Zhang Y."/>
            <person name="Omidvar V."/>
            <person name="Sperschneider J."/>
            <person name="Schwessinger B."/>
            <person name="Raley C."/>
            <person name="Palmer J.M."/>
            <person name="Garnica D."/>
            <person name="Upadhyaya N."/>
            <person name="Rathjen J."/>
            <person name="Taylor J.M."/>
            <person name="Park R.F."/>
            <person name="Dodds P.N."/>
            <person name="Hirsch C.D."/>
            <person name="Kianian S.F."/>
            <person name="Figueroa M."/>
        </authorList>
    </citation>
    <scope>NUCLEOTIDE SEQUENCE [LARGE SCALE GENOMIC DNA]</scope>
    <source>
        <strain evidence="1">12NC29</strain>
    </source>
</reference>
<evidence type="ECO:0000313" key="1">
    <source>
        <dbReference type="EMBL" id="PLW38673.1"/>
    </source>
</evidence>
<dbReference type="AlphaFoldDB" id="A0A2N5ULM9"/>